<accession>A0A0F9LJG2</accession>
<sequence>DLDTGDVVNDMMANEVVEPTVVKVQAIKSSVEAASMILRIDDVIASTRSAGPPPGMGGMPPGGGMGGMGGGMGGMPPGMM</sequence>
<dbReference type="Pfam" id="PF00118">
    <property type="entry name" value="Cpn60_TCP1"/>
    <property type="match status" value="1"/>
</dbReference>
<protein>
    <recommendedName>
        <fullName evidence="3">Thermosome subunit</fullName>
    </recommendedName>
</protein>
<dbReference type="Gene3D" id="1.10.560.10">
    <property type="entry name" value="GroEL-like equatorial domain"/>
    <property type="match status" value="1"/>
</dbReference>
<dbReference type="InterPro" id="IPR002423">
    <property type="entry name" value="Cpn60/GroEL/TCP-1"/>
</dbReference>
<evidence type="ECO:0000256" key="1">
    <source>
        <dbReference type="SAM" id="MobiDB-lite"/>
    </source>
</evidence>
<name>A0A0F9LJG2_9ZZZZ</name>
<comment type="caution">
    <text evidence="2">The sequence shown here is derived from an EMBL/GenBank/DDBJ whole genome shotgun (WGS) entry which is preliminary data.</text>
</comment>
<proteinExistence type="predicted"/>
<feature type="non-terminal residue" evidence="2">
    <location>
        <position position="1"/>
    </location>
</feature>
<dbReference type="SUPFAM" id="SSF48592">
    <property type="entry name" value="GroEL equatorial domain-like"/>
    <property type="match status" value="1"/>
</dbReference>
<reference evidence="2" key="1">
    <citation type="journal article" date="2015" name="Nature">
        <title>Complex archaea that bridge the gap between prokaryotes and eukaryotes.</title>
        <authorList>
            <person name="Spang A."/>
            <person name="Saw J.H."/>
            <person name="Jorgensen S.L."/>
            <person name="Zaremba-Niedzwiedzka K."/>
            <person name="Martijn J."/>
            <person name="Lind A.E."/>
            <person name="van Eijk R."/>
            <person name="Schleper C."/>
            <person name="Guy L."/>
            <person name="Ettema T.J."/>
        </authorList>
    </citation>
    <scope>NUCLEOTIDE SEQUENCE</scope>
</reference>
<evidence type="ECO:0000313" key="2">
    <source>
        <dbReference type="EMBL" id="KKM87361.1"/>
    </source>
</evidence>
<evidence type="ECO:0008006" key="3">
    <source>
        <dbReference type="Google" id="ProtNLM"/>
    </source>
</evidence>
<organism evidence="2">
    <name type="scientific">marine sediment metagenome</name>
    <dbReference type="NCBI Taxonomy" id="412755"/>
    <lineage>
        <taxon>unclassified sequences</taxon>
        <taxon>metagenomes</taxon>
        <taxon>ecological metagenomes</taxon>
    </lineage>
</organism>
<dbReference type="InterPro" id="IPR027413">
    <property type="entry name" value="GROEL-like_equatorial_sf"/>
</dbReference>
<dbReference type="EMBL" id="LAZR01007110">
    <property type="protein sequence ID" value="KKM87361.1"/>
    <property type="molecule type" value="Genomic_DNA"/>
</dbReference>
<dbReference type="AlphaFoldDB" id="A0A0F9LJG2"/>
<feature type="compositionally biased region" description="Gly residues" evidence="1">
    <location>
        <begin position="56"/>
        <end position="80"/>
    </location>
</feature>
<feature type="region of interest" description="Disordered" evidence="1">
    <location>
        <begin position="48"/>
        <end position="80"/>
    </location>
</feature>
<gene>
    <name evidence="2" type="ORF">LCGC14_1269710</name>
</gene>
<dbReference type="GO" id="GO:0005524">
    <property type="term" value="F:ATP binding"/>
    <property type="evidence" value="ECO:0007669"/>
    <property type="project" value="InterPro"/>
</dbReference>